<keyword evidence="1" id="KW-0862">Zinc</keyword>
<dbReference type="AlphaFoldDB" id="A0A8T3BVN8"/>
<gene>
    <name evidence="3" type="ORF">KFK09_007186</name>
</gene>
<feature type="domain" description="CCHC-type" evidence="2">
    <location>
        <begin position="125"/>
        <end position="139"/>
    </location>
</feature>
<comment type="caution">
    <text evidence="3">The sequence shown here is derived from an EMBL/GenBank/DDBJ whole genome shotgun (WGS) entry which is preliminary data.</text>
</comment>
<sequence>MLVTDGYTPPTGKLNSITIPLPFIEWTLDDRDLAQLNGKCLNCFFCALKSEDYMRVSTCKTGEKKKEKMVALKAHKSDSDSSGSESDEVAFISRQFRNFLRKKQKHHWRKGKDNKYSKGSSDVVCYECRKPGHVKADCPILEDHSSKGKGEEKPKFMKDKKRLQKAFWVDSTSDSPEMEPEDETTKLCLMADDHLDQEEDTSHTLALFIIVHIGCGDPRWALTKDLVRVWYLDSGCSRHMTGDANQFVSLESMTGGKVTHGDNTTKKVVGAETTHIVFDESDPKKHGVKDDDDIGEITSGVKNLEKEVGHQNIEGVGDVTQGVENLDLEKRVGPSQILPRDWRYSTSHPKDLILGDPSNGVKTRHGLRKENILKKYEMDKSKPINTLMTSSVPLDKDPSECKVDRKSTSGTCQFIGQSLVSWSSRKQNSIALSTAEAMYIALGSCVAQILWLKQQGDDLADLMGFVLIGQDNFYIVLDDIVGNLQLMSSFEALLFKSFKSLILGRVGRGKFQQAIEVLCLLQEEAKGVRFSALPGVAKRVYPEKIFEEDPILCRHLEDLARLSLMATSKQINVPPTSANPRQPLPHNLAEADEEDENVKQLNECSNLYLALQECLNRSNRNWKSCQPALLFTVRAASTFSLIQPPGGGHQDLDSNGWLVLQFFSIGFD</sequence>
<dbReference type="OrthoDB" id="5586401at2759"/>
<protein>
    <recommendedName>
        <fullName evidence="2">CCHC-type domain-containing protein</fullName>
    </recommendedName>
</protein>
<dbReference type="EMBL" id="JAGYWB010000006">
    <property type="protein sequence ID" value="KAI0519727.1"/>
    <property type="molecule type" value="Genomic_DNA"/>
</dbReference>
<dbReference type="InterPro" id="IPR054722">
    <property type="entry name" value="PolX-like_BBD"/>
</dbReference>
<keyword evidence="4" id="KW-1185">Reference proteome</keyword>
<dbReference type="SUPFAM" id="SSF57756">
    <property type="entry name" value="Retrovirus zinc finger-like domains"/>
    <property type="match status" value="1"/>
</dbReference>
<dbReference type="Pfam" id="PF00098">
    <property type="entry name" value="zf-CCHC"/>
    <property type="match status" value="1"/>
</dbReference>
<keyword evidence="1" id="KW-0863">Zinc-finger</keyword>
<dbReference type="Pfam" id="PF22936">
    <property type="entry name" value="Pol_BBD"/>
    <property type="match status" value="1"/>
</dbReference>
<dbReference type="GO" id="GO:0008270">
    <property type="term" value="F:zinc ion binding"/>
    <property type="evidence" value="ECO:0007669"/>
    <property type="project" value="UniProtKB-KW"/>
</dbReference>
<evidence type="ECO:0000259" key="2">
    <source>
        <dbReference type="PROSITE" id="PS50158"/>
    </source>
</evidence>
<dbReference type="InterPro" id="IPR001878">
    <property type="entry name" value="Znf_CCHC"/>
</dbReference>
<proteinExistence type="predicted"/>
<dbReference type="PANTHER" id="PTHR48236">
    <property type="entry name" value="COX19-LIKE CHCH FAMILY PROTEIN"/>
    <property type="match status" value="1"/>
</dbReference>
<evidence type="ECO:0000313" key="3">
    <source>
        <dbReference type="EMBL" id="KAI0519727.1"/>
    </source>
</evidence>
<dbReference type="PANTHER" id="PTHR48236:SF1">
    <property type="entry name" value="COX19-LIKE CHCH FAMILY PROTEIN"/>
    <property type="match status" value="1"/>
</dbReference>
<dbReference type="CDD" id="cd09272">
    <property type="entry name" value="RNase_HI_RT_Ty1"/>
    <property type="match status" value="1"/>
</dbReference>
<accession>A0A8T3BVN8</accession>
<dbReference type="Proteomes" id="UP000829196">
    <property type="component" value="Unassembled WGS sequence"/>
</dbReference>
<keyword evidence="1" id="KW-0479">Metal-binding</keyword>
<dbReference type="SMART" id="SM00343">
    <property type="entry name" value="ZnF_C2HC"/>
    <property type="match status" value="1"/>
</dbReference>
<dbReference type="InterPro" id="IPR036875">
    <property type="entry name" value="Znf_CCHC_sf"/>
</dbReference>
<dbReference type="GO" id="GO:0003676">
    <property type="term" value="F:nucleic acid binding"/>
    <property type="evidence" value="ECO:0007669"/>
    <property type="project" value="InterPro"/>
</dbReference>
<dbReference type="PROSITE" id="PS50158">
    <property type="entry name" value="ZF_CCHC"/>
    <property type="match status" value="1"/>
</dbReference>
<evidence type="ECO:0000256" key="1">
    <source>
        <dbReference type="PROSITE-ProRule" id="PRU00047"/>
    </source>
</evidence>
<dbReference type="Gene3D" id="4.10.60.10">
    <property type="entry name" value="Zinc finger, CCHC-type"/>
    <property type="match status" value="1"/>
</dbReference>
<organism evidence="3 4">
    <name type="scientific">Dendrobium nobile</name>
    <name type="common">Orchid</name>
    <dbReference type="NCBI Taxonomy" id="94219"/>
    <lineage>
        <taxon>Eukaryota</taxon>
        <taxon>Viridiplantae</taxon>
        <taxon>Streptophyta</taxon>
        <taxon>Embryophyta</taxon>
        <taxon>Tracheophyta</taxon>
        <taxon>Spermatophyta</taxon>
        <taxon>Magnoliopsida</taxon>
        <taxon>Liliopsida</taxon>
        <taxon>Asparagales</taxon>
        <taxon>Orchidaceae</taxon>
        <taxon>Epidendroideae</taxon>
        <taxon>Malaxideae</taxon>
        <taxon>Dendrobiinae</taxon>
        <taxon>Dendrobium</taxon>
    </lineage>
</organism>
<evidence type="ECO:0000313" key="4">
    <source>
        <dbReference type="Proteomes" id="UP000829196"/>
    </source>
</evidence>
<name>A0A8T3BVN8_DENNO</name>
<reference evidence="3" key="1">
    <citation type="journal article" date="2022" name="Front. Genet.">
        <title>Chromosome-Scale Assembly of the Dendrobium nobile Genome Provides Insights Into the Molecular Mechanism of the Biosynthesis of the Medicinal Active Ingredient of Dendrobium.</title>
        <authorList>
            <person name="Xu Q."/>
            <person name="Niu S.-C."/>
            <person name="Li K.-L."/>
            <person name="Zheng P.-J."/>
            <person name="Zhang X.-J."/>
            <person name="Jia Y."/>
            <person name="Liu Y."/>
            <person name="Niu Y.-X."/>
            <person name="Yu L.-H."/>
            <person name="Chen D.-F."/>
            <person name="Zhang G.-Q."/>
        </authorList>
    </citation>
    <scope>NUCLEOTIDE SEQUENCE</scope>
    <source>
        <tissue evidence="3">Leaf</tissue>
    </source>
</reference>